<dbReference type="GO" id="GO:0004888">
    <property type="term" value="F:transmembrane signaling receptor activity"/>
    <property type="evidence" value="ECO:0007669"/>
    <property type="project" value="TreeGrafter"/>
</dbReference>
<dbReference type="Proteomes" id="UP000463883">
    <property type="component" value="Chromosome"/>
</dbReference>
<dbReference type="RefSeq" id="WP_162363122.1">
    <property type="nucleotide sequence ID" value="NZ_CP047591.1"/>
</dbReference>
<dbReference type="SUPFAM" id="SSF103190">
    <property type="entry name" value="Sensory domain-like"/>
    <property type="match status" value="1"/>
</dbReference>
<dbReference type="Pfam" id="PF02743">
    <property type="entry name" value="dCache_1"/>
    <property type="match status" value="1"/>
</dbReference>
<evidence type="ECO:0000256" key="2">
    <source>
        <dbReference type="ARBA" id="ARBA00022475"/>
    </source>
</evidence>
<proteinExistence type="inferred from homology"/>
<keyword evidence="2" id="KW-1003">Cell membrane</keyword>
<evidence type="ECO:0000259" key="10">
    <source>
        <dbReference type="PROSITE" id="PS50111"/>
    </source>
</evidence>
<dbReference type="PANTHER" id="PTHR43531:SF11">
    <property type="entry name" value="METHYL-ACCEPTING CHEMOTAXIS PROTEIN 3"/>
    <property type="match status" value="1"/>
</dbReference>
<evidence type="ECO:0000256" key="1">
    <source>
        <dbReference type="ARBA" id="ARBA00004651"/>
    </source>
</evidence>
<keyword evidence="4 9" id="KW-0812">Transmembrane</keyword>
<dbReference type="Pfam" id="PF00015">
    <property type="entry name" value="MCPsignal"/>
    <property type="match status" value="1"/>
</dbReference>
<dbReference type="EMBL" id="CP047591">
    <property type="protein sequence ID" value="QHI73357.1"/>
    <property type="molecule type" value="Genomic_DNA"/>
</dbReference>
<comment type="similarity">
    <text evidence="7">Belongs to the methyl-accepting chemotaxis (MCP) protein family.</text>
</comment>
<dbReference type="PANTHER" id="PTHR43531">
    <property type="entry name" value="PROTEIN ICFG"/>
    <property type="match status" value="1"/>
</dbReference>
<evidence type="ECO:0000256" key="3">
    <source>
        <dbReference type="ARBA" id="ARBA00022500"/>
    </source>
</evidence>
<evidence type="ECO:0000256" key="7">
    <source>
        <dbReference type="ARBA" id="ARBA00029447"/>
    </source>
</evidence>
<feature type="transmembrane region" description="Helical" evidence="9">
    <location>
        <begin position="283"/>
        <end position="302"/>
    </location>
</feature>
<comment type="subcellular location">
    <subcellularLocation>
        <location evidence="1">Cell membrane</location>
        <topology evidence="1">Multi-pass membrane protein</topology>
    </subcellularLocation>
</comment>
<dbReference type="CDD" id="cd12912">
    <property type="entry name" value="PDC2_MCP_like"/>
    <property type="match status" value="1"/>
</dbReference>
<organism evidence="12 13">
    <name type="scientific">Aminipila terrae</name>
    <dbReference type="NCBI Taxonomy" id="2697030"/>
    <lineage>
        <taxon>Bacteria</taxon>
        <taxon>Bacillati</taxon>
        <taxon>Bacillota</taxon>
        <taxon>Clostridia</taxon>
        <taxon>Peptostreptococcales</taxon>
        <taxon>Anaerovoracaceae</taxon>
        <taxon>Aminipila</taxon>
    </lineage>
</organism>
<evidence type="ECO:0000256" key="5">
    <source>
        <dbReference type="ARBA" id="ARBA00022989"/>
    </source>
</evidence>
<dbReference type="SMART" id="SM00283">
    <property type="entry name" value="MA"/>
    <property type="match status" value="1"/>
</dbReference>
<sequence length="654" mass="69761">MKSIKCKILTAIILLVSVSLILVGGTSVFLNYNSTMSLLEQIMKESAGLASDRVSKELVAYQNIATEAGSIARLAKPETPIADKKSIIDQRTKTYGFQRGNILDSSGKSIFDGNDYSDREYFKVAMEGSPFISKPIVSKITGELTVIIAAPLWESGVPGTKVVGVVYFVPKETFLNDIMASINISKNSQAYIIDDSGDTVADVSLEAIKNNENIEKMAKTDKSLQELADLHVKMKEGKAGFDTYKIHGVKQILAYEPIKSREGWTLGITAPVKDFMAATTQSVIATVILLTLAMLVSVLIALKVANKISNPIMACTKRLTQLAEGDLKSDIPEITTSDETGILAGATGKIVKDLNDIISDLARQLAGIANGDLTMVSMVTYPGDFAQLQRSLESVFNDLNQTLDQINQAAEQVAAGAEQMSAGAQALSQGTMEQASSIEELSATITEISDKVAGNADISKFANQISKETGSEVQNGNHHMLEMVRAMNEISETSGEIGKIIKTIEDIAFQTNILALNAAVEAARAGQAGKGFAVVADEVRNLAQKSAEAAQNTTALIESAVSAVKNGMETADDTAKSLEVIVEKVGGVTEQINKITDGSVEQADSINQVTQGVDQIASVVQTNSATAEESAATSEELNAQAQMLKSLVEKFQLR</sequence>
<dbReference type="AlphaFoldDB" id="A0A6P1MHJ1"/>
<dbReference type="InterPro" id="IPR029151">
    <property type="entry name" value="Sensor-like_sf"/>
</dbReference>
<evidence type="ECO:0000256" key="4">
    <source>
        <dbReference type="ARBA" id="ARBA00022692"/>
    </source>
</evidence>
<dbReference type="InterPro" id="IPR004089">
    <property type="entry name" value="MCPsignal_dom"/>
</dbReference>
<keyword evidence="5 9" id="KW-1133">Transmembrane helix</keyword>
<dbReference type="CDD" id="cd12914">
    <property type="entry name" value="PDC1_DGC_like"/>
    <property type="match status" value="1"/>
</dbReference>
<reference evidence="12 13" key="1">
    <citation type="submission" date="2020-01" db="EMBL/GenBank/DDBJ databases">
        <title>Genomic analysis of Aminipila sp. CBA3637.</title>
        <authorList>
            <person name="Kim Y.B."/>
            <person name="Roh S.W."/>
        </authorList>
    </citation>
    <scope>NUCLEOTIDE SEQUENCE [LARGE SCALE GENOMIC DNA]</scope>
    <source>
        <strain evidence="12 13">CBA3637</strain>
    </source>
</reference>
<dbReference type="CDD" id="cd11386">
    <property type="entry name" value="MCP_signal"/>
    <property type="match status" value="1"/>
</dbReference>
<feature type="transmembrane region" description="Helical" evidence="9">
    <location>
        <begin position="12"/>
        <end position="32"/>
    </location>
</feature>
<keyword evidence="6 9" id="KW-0472">Membrane</keyword>
<dbReference type="FunFam" id="1.10.287.950:FF:000001">
    <property type="entry name" value="Methyl-accepting chemotaxis sensory transducer"/>
    <property type="match status" value="1"/>
</dbReference>
<evidence type="ECO:0000313" key="12">
    <source>
        <dbReference type="EMBL" id="QHI73357.1"/>
    </source>
</evidence>
<name>A0A6P1MHJ1_9FIRM</name>
<evidence type="ECO:0000256" key="9">
    <source>
        <dbReference type="SAM" id="Phobius"/>
    </source>
</evidence>
<dbReference type="GO" id="GO:0006935">
    <property type="term" value="P:chemotaxis"/>
    <property type="evidence" value="ECO:0007669"/>
    <property type="project" value="UniProtKB-KW"/>
</dbReference>
<accession>A0A6P1MHJ1</accession>
<dbReference type="GO" id="GO:0007165">
    <property type="term" value="P:signal transduction"/>
    <property type="evidence" value="ECO:0007669"/>
    <property type="project" value="UniProtKB-KW"/>
</dbReference>
<dbReference type="SUPFAM" id="SSF58104">
    <property type="entry name" value="Methyl-accepting chemotaxis protein (MCP) signaling domain"/>
    <property type="match status" value="1"/>
</dbReference>
<dbReference type="GO" id="GO:0005886">
    <property type="term" value="C:plasma membrane"/>
    <property type="evidence" value="ECO:0007669"/>
    <property type="project" value="UniProtKB-SubCell"/>
</dbReference>
<dbReference type="Gene3D" id="1.10.287.950">
    <property type="entry name" value="Methyl-accepting chemotaxis protein"/>
    <property type="match status" value="1"/>
</dbReference>
<gene>
    <name evidence="12" type="ORF">Ami3637_14105</name>
</gene>
<dbReference type="Gene3D" id="1.10.8.500">
    <property type="entry name" value="HAMP domain in histidine kinase"/>
    <property type="match status" value="1"/>
</dbReference>
<dbReference type="InterPro" id="IPR003660">
    <property type="entry name" value="HAMP_dom"/>
</dbReference>
<keyword evidence="8" id="KW-0807">Transducer</keyword>
<protein>
    <submittedName>
        <fullName evidence="12">HAMP domain-containing protein</fullName>
    </submittedName>
</protein>
<dbReference type="PROSITE" id="PS50885">
    <property type="entry name" value="HAMP"/>
    <property type="match status" value="1"/>
</dbReference>
<dbReference type="KEGG" id="amic:Ami3637_14105"/>
<evidence type="ECO:0000259" key="11">
    <source>
        <dbReference type="PROSITE" id="PS50885"/>
    </source>
</evidence>
<evidence type="ECO:0000256" key="6">
    <source>
        <dbReference type="ARBA" id="ARBA00023136"/>
    </source>
</evidence>
<dbReference type="PROSITE" id="PS50111">
    <property type="entry name" value="CHEMOTAXIS_TRANSDUC_2"/>
    <property type="match status" value="1"/>
</dbReference>
<keyword evidence="3" id="KW-0145">Chemotaxis</keyword>
<dbReference type="InterPro" id="IPR051310">
    <property type="entry name" value="MCP_chemotaxis"/>
</dbReference>
<dbReference type="InterPro" id="IPR033479">
    <property type="entry name" value="dCache_1"/>
</dbReference>
<evidence type="ECO:0000313" key="13">
    <source>
        <dbReference type="Proteomes" id="UP000463883"/>
    </source>
</evidence>
<dbReference type="Gene3D" id="3.30.450.20">
    <property type="entry name" value="PAS domain"/>
    <property type="match status" value="2"/>
</dbReference>
<dbReference type="Pfam" id="PF00672">
    <property type="entry name" value="HAMP"/>
    <property type="match status" value="1"/>
</dbReference>
<feature type="domain" description="HAMP" evidence="11">
    <location>
        <begin position="306"/>
        <end position="359"/>
    </location>
</feature>
<evidence type="ECO:0000256" key="8">
    <source>
        <dbReference type="PROSITE-ProRule" id="PRU00284"/>
    </source>
</evidence>
<feature type="domain" description="Methyl-accepting transducer" evidence="10">
    <location>
        <begin position="409"/>
        <end position="638"/>
    </location>
</feature>
<keyword evidence="13" id="KW-1185">Reference proteome</keyword>